<dbReference type="GO" id="GO:0005634">
    <property type="term" value="C:nucleus"/>
    <property type="evidence" value="ECO:0007669"/>
    <property type="project" value="TreeGrafter"/>
</dbReference>
<evidence type="ECO:0000313" key="6">
    <source>
        <dbReference type="Proteomes" id="UP001174691"/>
    </source>
</evidence>
<dbReference type="PANTHER" id="PTHR12299:SF17">
    <property type="entry name" value="AT19571P-RELATED"/>
    <property type="match status" value="1"/>
</dbReference>
<dbReference type="Pfam" id="PF09598">
    <property type="entry name" value="Stm1_N"/>
    <property type="match status" value="1"/>
</dbReference>
<dbReference type="GO" id="GO:0003723">
    <property type="term" value="F:RNA binding"/>
    <property type="evidence" value="ECO:0007669"/>
    <property type="project" value="InterPro"/>
</dbReference>
<keyword evidence="2" id="KW-0963">Cytoplasm</keyword>
<dbReference type="InterPro" id="IPR039764">
    <property type="entry name" value="HABP4/SERBP1-like"/>
</dbReference>
<evidence type="ECO:0000256" key="3">
    <source>
        <dbReference type="SAM" id="MobiDB-lite"/>
    </source>
</evidence>
<name>A0AA38RK96_9PEZI</name>
<feature type="compositionally biased region" description="Gly residues" evidence="3">
    <location>
        <begin position="305"/>
        <end position="314"/>
    </location>
</feature>
<dbReference type="AlphaFoldDB" id="A0AA38RK96"/>
<feature type="compositionally biased region" description="Polar residues" evidence="3">
    <location>
        <begin position="319"/>
        <end position="330"/>
    </location>
</feature>
<dbReference type="GO" id="GO:0005737">
    <property type="term" value="C:cytoplasm"/>
    <property type="evidence" value="ECO:0007669"/>
    <property type="project" value="UniProtKB-SubCell"/>
</dbReference>
<keyword evidence="6" id="KW-1185">Reference proteome</keyword>
<feature type="compositionally biased region" description="Basic and acidic residues" evidence="3">
    <location>
        <begin position="273"/>
        <end position="290"/>
    </location>
</feature>
<dbReference type="SMART" id="SM01233">
    <property type="entry name" value="HABP4_PAI-RBP1"/>
    <property type="match status" value="1"/>
</dbReference>
<feature type="region of interest" description="Disordered" evidence="3">
    <location>
        <begin position="228"/>
        <end position="330"/>
    </location>
</feature>
<dbReference type="InterPro" id="IPR006861">
    <property type="entry name" value="HABP4_PAIRBP1-bd"/>
</dbReference>
<evidence type="ECO:0000256" key="1">
    <source>
        <dbReference type="ARBA" id="ARBA00004496"/>
    </source>
</evidence>
<evidence type="ECO:0000256" key="2">
    <source>
        <dbReference type="ARBA" id="ARBA00022490"/>
    </source>
</evidence>
<gene>
    <name evidence="5" type="ORF">NKR19_g5557</name>
</gene>
<dbReference type="Gene3D" id="6.10.140.1040">
    <property type="match status" value="1"/>
</dbReference>
<proteinExistence type="predicted"/>
<accession>A0AA38RK96</accession>
<feature type="compositionally biased region" description="Basic and acidic residues" evidence="3">
    <location>
        <begin position="242"/>
        <end position="264"/>
    </location>
</feature>
<organism evidence="5 6">
    <name type="scientific">Coniochaeta hoffmannii</name>
    <dbReference type="NCBI Taxonomy" id="91930"/>
    <lineage>
        <taxon>Eukaryota</taxon>
        <taxon>Fungi</taxon>
        <taxon>Dikarya</taxon>
        <taxon>Ascomycota</taxon>
        <taxon>Pezizomycotina</taxon>
        <taxon>Sordariomycetes</taxon>
        <taxon>Sordariomycetidae</taxon>
        <taxon>Coniochaetales</taxon>
        <taxon>Coniochaetaceae</taxon>
        <taxon>Coniochaeta</taxon>
    </lineage>
</organism>
<dbReference type="EMBL" id="JANBVN010000077">
    <property type="protein sequence ID" value="KAJ9149650.1"/>
    <property type="molecule type" value="Genomic_DNA"/>
</dbReference>
<comment type="caution">
    <text evidence="5">The sequence shown here is derived from an EMBL/GenBank/DDBJ whole genome shotgun (WGS) entry which is preliminary data.</text>
</comment>
<feature type="region of interest" description="Disordered" evidence="3">
    <location>
        <begin position="1"/>
        <end position="173"/>
    </location>
</feature>
<sequence>MSVASKNLYDLLGNDIEDPDAAPKAPTKIVEKANTHTIKRNADGVAPASKAVNARGGVVGNDAGFRDRQSGNASNNTRSRNDVDQPTRGGRGARVRGGRGARRPPPSDERHSRSVPSGGSDKQAALSWGATEGEAELKDEQAGEQIAQADQKDAGAEDAAPAEETPAEEEDKTISYADYLAQQAEKKLALEHENALKVRKANEGSKEDKKWANAKELVKNEDEEVLFAGAGGKAQRQRERKQKQFVELENRFIEPPRDGGDRRGGRGGARGEFSGRGRGEGGRGRGEGRGRGAPRGGPRGDFRGGRGGARGGGAAPVNPNDQSAFPSLGS</sequence>
<protein>
    <recommendedName>
        <fullName evidence="4">Hyaluronan/mRNA-binding protein domain-containing protein</fullName>
    </recommendedName>
</protein>
<dbReference type="Proteomes" id="UP001174691">
    <property type="component" value="Unassembled WGS sequence"/>
</dbReference>
<comment type="subcellular location">
    <subcellularLocation>
        <location evidence="1">Cytoplasm</location>
    </subcellularLocation>
</comment>
<evidence type="ECO:0000259" key="4">
    <source>
        <dbReference type="SMART" id="SM01233"/>
    </source>
</evidence>
<feature type="domain" description="Hyaluronan/mRNA-binding protein" evidence="4">
    <location>
        <begin position="104"/>
        <end position="204"/>
    </location>
</feature>
<dbReference type="PANTHER" id="PTHR12299">
    <property type="entry name" value="HYALURONIC ACID-BINDING PROTEIN 4"/>
    <property type="match status" value="1"/>
</dbReference>
<reference evidence="5" key="1">
    <citation type="submission" date="2022-07" db="EMBL/GenBank/DDBJ databases">
        <title>Fungi with potential for degradation of polypropylene.</title>
        <authorList>
            <person name="Gostincar C."/>
        </authorList>
    </citation>
    <scope>NUCLEOTIDE SEQUENCE</scope>
    <source>
        <strain evidence="5">EXF-13287</strain>
    </source>
</reference>
<evidence type="ECO:0000313" key="5">
    <source>
        <dbReference type="EMBL" id="KAJ9149650.1"/>
    </source>
</evidence>
<dbReference type="InterPro" id="IPR019084">
    <property type="entry name" value="STM1-like_N"/>
</dbReference>
<feature type="compositionally biased region" description="Basic residues" evidence="3">
    <location>
        <begin position="91"/>
        <end position="102"/>
    </location>
</feature>